<comment type="caution">
    <text evidence="1">The sequence shown here is derived from an EMBL/GenBank/DDBJ whole genome shotgun (WGS) entry which is preliminary data.</text>
</comment>
<dbReference type="PANTHER" id="PTHR42941">
    <property type="entry name" value="SLL1037 PROTEIN"/>
    <property type="match status" value="1"/>
</dbReference>
<organism evidence="1 2">
    <name type="scientific">Plastoroseomonas hellenica</name>
    <dbReference type="NCBI Taxonomy" id="2687306"/>
    <lineage>
        <taxon>Bacteria</taxon>
        <taxon>Pseudomonadati</taxon>
        <taxon>Pseudomonadota</taxon>
        <taxon>Alphaproteobacteria</taxon>
        <taxon>Acetobacterales</taxon>
        <taxon>Acetobacteraceae</taxon>
        <taxon>Plastoroseomonas</taxon>
    </lineage>
</organism>
<accession>A0ABS5ERN6</accession>
<evidence type="ECO:0000313" key="1">
    <source>
        <dbReference type="EMBL" id="MBR0662950.1"/>
    </source>
</evidence>
<protein>
    <submittedName>
        <fullName evidence="1">TAXI family TRAP transporter solute-binding subunit</fullName>
    </submittedName>
</protein>
<dbReference type="SUPFAM" id="SSF53850">
    <property type="entry name" value="Periplasmic binding protein-like II"/>
    <property type="match status" value="1"/>
</dbReference>
<dbReference type="EMBL" id="JAAGBB010000001">
    <property type="protein sequence ID" value="MBR0662950.1"/>
    <property type="molecule type" value="Genomic_DNA"/>
</dbReference>
<dbReference type="NCBIfam" id="TIGR02122">
    <property type="entry name" value="TRAP_TAXI"/>
    <property type="match status" value="1"/>
</dbReference>
<dbReference type="InterPro" id="IPR011852">
    <property type="entry name" value="TRAP_TAXI"/>
</dbReference>
<dbReference type="PANTHER" id="PTHR42941:SF1">
    <property type="entry name" value="SLL1037 PROTEIN"/>
    <property type="match status" value="1"/>
</dbReference>
<evidence type="ECO:0000313" key="2">
    <source>
        <dbReference type="Proteomes" id="UP001196870"/>
    </source>
</evidence>
<dbReference type="RefSeq" id="WP_211850540.1">
    <property type="nucleotide sequence ID" value="NZ_JAAGBB010000001.1"/>
</dbReference>
<keyword evidence="2" id="KW-1185">Reference proteome</keyword>
<name>A0ABS5ERN6_9PROT</name>
<dbReference type="Pfam" id="PF16868">
    <property type="entry name" value="NMT1_3"/>
    <property type="match status" value="1"/>
</dbReference>
<sequence>MNDNEASPVRLGTATPGGGFPAYGAAFAAAVNAVDPGLAVTPQHTKGSAENVPLLIAGALDIALVAGETAVAALGGPSPLTVVAAMYATPGLFVVRADAPWLSISDLRGQRIAWGARGSGFIVLARQMTAGLGLDMERDFAPVFLDHAGDGPAMVLDGSVAALWGGGAGWPGFTAIAAEGARFIAPDPGERARILAAEPGLRAMELPADSYAGQPAPIASVGTWSYVLARPDLPEALGHRLAAALHEAGPDLAARLPQGRETTLANTLAAAPSPETLHPGVRRYLREIGLGR</sequence>
<gene>
    <name evidence="1" type="ORF">GXW71_01155</name>
</gene>
<dbReference type="Proteomes" id="UP001196870">
    <property type="component" value="Unassembled WGS sequence"/>
</dbReference>
<proteinExistence type="predicted"/>
<reference evidence="2" key="1">
    <citation type="journal article" date="2021" name="Syst. Appl. Microbiol.">
        <title>Roseomonas hellenica sp. nov., isolated from roots of wild-growing Alkanna tinctoria.</title>
        <authorList>
            <person name="Rat A."/>
            <person name="Naranjo H.D."/>
            <person name="Lebbe L."/>
            <person name="Cnockaert M."/>
            <person name="Krigas N."/>
            <person name="Grigoriadou K."/>
            <person name="Maloupa E."/>
            <person name="Willems A."/>
        </authorList>
    </citation>
    <scope>NUCLEOTIDE SEQUENCE [LARGE SCALE GENOMIC DNA]</scope>
    <source>
        <strain evidence="2">LMG 31523</strain>
    </source>
</reference>
<dbReference type="Gene3D" id="3.40.190.10">
    <property type="entry name" value="Periplasmic binding protein-like II"/>
    <property type="match status" value="2"/>
</dbReference>